<feature type="compositionally biased region" description="Acidic residues" evidence="3">
    <location>
        <begin position="1100"/>
        <end position="1111"/>
    </location>
</feature>
<feature type="compositionally biased region" description="Acidic residues" evidence="3">
    <location>
        <begin position="1075"/>
        <end position="1092"/>
    </location>
</feature>
<comment type="similarity">
    <text evidence="1">Belongs to the NAD(P)-dependent epimerase/dehydratase family.</text>
</comment>
<feature type="region of interest" description="Disordered" evidence="3">
    <location>
        <begin position="949"/>
        <end position="1116"/>
    </location>
</feature>
<keyword evidence="2" id="KW-0520">NAD</keyword>
<reference evidence="6" key="1">
    <citation type="submission" date="2021-01" db="EMBL/GenBank/DDBJ databases">
        <authorList>
            <person name="Corre E."/>
            <person name="Pelletier E."/>
            <person name="Niang G."/>
            <person name="Scheremetjew M."/>
            <person name="Finn R."/>
            <person name="Kale V."/>
            <person name="Holt S."/>
            <person name="Cochrane G."/>
            <person name="Meng A."/>
            <person name="Brown T."/>
            <person name="Cohen L."/>
        </authorList>
    </citation>
    <scope>NUCLEOTIDE SEQUENCE</scope>
    <source>
        <strain evidence="6">CCMP2084</strain>
    </source>
</reference>
<feature type="compositionally biased region" description="Acidic residues" evidence="3">
    <location>
        <begin position="1003"/>
        <end position="1017"/>
    </location>
</feature>
<keyword evidence="4" id="KW-0812">Transmembrane</keyword>
<feature type="domain" description="NAD-dependent epimerase/dehydratase" evidence="5">
    <location>
        <begin position="340"/>
        <end position="489"/>
    </location>
</feature>
<dbReference type="InterPro" id="IPR001509">
    <property type="entry name" value="Epimerase_deHydtase"/>
</dbReference>
<name>A0A7S2U8U1_9STRA</name>
<feature type="transmembrane region" description="Helical" evidence="4">
    <location>
        <begin position="86"/>
        <end position="106"/>
    </location>
</feature>
<evidence type="ECO:0000259" key="5">
    <source>
        <dbReference type="Pfam" id="PF01370"/>
    </source>
</evidence>
<dbReference type="Pfam" id="PF01370">
    <property type="entry name" value="Epimerase"/>
    <property type="match status" value="1"/>
</dbReference>
<evidence type="ECO:0000256" key="4">
    <source>
        <dbReference type="SAM" id="Phobius"/>
    </source>
</evidence>
<feature type="compositionally biased region" description="Basic and acidic residues" evidence="3">
    <location>
        <begin position="1035"/>
        <end position="1044"/>
    </location>
</feature>
<keyword evidence="4" id="KW-1133">Transmembrane helix</keyword>
<evidence type="ECO:0000313" key="6">
    <source>
        <dbReference type="EMBL" id="CAD9810129.1"/>
    </source>
</evidence>
<proteinExistence type="inferred from homology"/>
<evidence type="ECO:0000256" key="1">
    <source>
        <dbReference type="ARBA" id="ARBA00007637"/>
    </source>
</evidence>
<dbReference type="AlphaFoldDB" id="A0A7S2U8U1"/>
<dbReference type="EMBL" id="HBHQ01002999">
    <property type="protein sequence ID" value="CAD9810129.1"/>
    <property type="molecule type" value="Transcribed_RNA"/>
</dbReference>
<evidence type="ECO:0000256" key="3">
    <source>
        <dbReference type="SAM" id="MobiDB-lite"/>
    </source>
</evidence>
<dbReference type="InterPro" id="IPR036291">
    <property type="entry name" value="NAD(P)-bd_dom_sf"/>
</dbReference>
<dbReference type="Gene3D" id="3.40.50.720">
    <property type="entry name" value="NAD(P)-binding Rossmann-like Domain"/>
    <property type="match status" value="2"/>
</dbReference>
<dbReference type="PANTHER" id="PTHR43574">
    <property type="entry name" value="EPIMERASE-RELATED"/>
    <property type="match status" value="1"/>
</dbReference>
<protein>
    <recommendedName>
        <fullName evidence="5">NAD-dependent epimerase/dehydratase domain-containing protein</fullName>
    </recommendedName>
</protein>
<feature type="compositionally biased region" description="Acidic residues" evidence="3">
    <location>
        <begin position="958"/>
        <end position="992"/>
    </location>
</feature>
<sequence length="1152" mass="127191">MEHCNENYLDGRQFVDSVDQRVVTPGPAMDSMKNDEASSISANNFCEKGTKRTAVDCRGTSISKTSRRRARGSLLNSIAVRNSRKANVGSLATALLIMCATIVNVFTSTPSWLRHGVGFWHVDDSYSVRSKKFDFSRSFLPNIFASAANAGGLDYLDENSVVLITGGAGFIGSELAMALHRTYNIKRLLCIDSMDSGFGVANLHSSAASVKTQEDWKQKIEKDKLKSRTERELALFEFKRQRAFHLLQTLGSKVRFYRADLRPTIPEFFDLGEIPLLDTIFTLHSDITHVVHLADSYHGAMFDGSSRGEGLAQAVPRVKDQTKSGMIEAILEQLKKFGEENDGRIPHFTYASSSEVYNHIKSYKDNPNSPPFREEKPITVPSSLRGASKLIDEVLAASYNSMHGIYSIGLRLFPVYGPWGLPGTPLFEMAERAVSDPKKSILIPSEDGVDSENDVRDYVYIDDAIDAIMAAMQYRPPGDKPPPVVINIGSGEQSKIKDVAETMEKHFPRTDGATAVHEDGTALKETKEPTVSYASLERAKALLGYSPQVSIQEGIENLLAWHYDRAFPYGGRQSKEASAGEDEERIGVSSIQTKGVESCSPFDKECLLGAAVFPCASECAHMKQCTPTFYDEVMFMTRTLTANCDAVLYTVALNENLKAIPSARAAASPESIPYAGVYDKKTGHQHNHCNIAFVSEGSALVQKLKRASGLQQYVSMTEEFLKKVEENGDGNIQGAPVLKYGFWTVVPLLVSAYPAENDHLLQLLPKLSPGLFFTERTRYAIYADPDVIFVSIPDLLAATQMQPVGGDAKGATSVLIGQSRIKEDGFSPLANTEQSSVYTRKARDSSAAQGLQERAYDMIRVGLRGEIVGGGASPIVDSKWMVHAINIEDNRLFRCDIFGELMQWGVSSDERAIEFIMGLHDMWTKLFLHWTDVEPWWIGEDVSSEPQVMEARRRLAEDEIEEEEDTGSLEGAVDETEEEEQDEGDADGDETQGEPQVTPDEDKGGEEESDEDEDEAQGEPQAALDEDSGDDEEEAKSVEDKPQTGDEEEDERGGTSDMHVESQSVDDAVEHELPGEEEGQGESRAEEEEEETHESASQEEILEESEEELTESQDSKAVDQWVGVLSSTTTHNFVHIVPSSSVGVIYLDEYSY</sequence>
<gene>
    <name evidence="6" type="ORF">ASEP1449_LOCUS1952</name>
</gene>
<dbReference type="SUPFAM" id="SSF51735">
    <property type="entry name" value="NAD(P)-binding Rossmann-fold domains"/>
    <property type="match status" value="1"/>
</dbReference>
<keyword evidence="4" id="KW-0472">Membrane</keyword>
<evidence type="ECO:0000256" key="2">
    <source>
        <dbReference type="ARBA" id="ARBA00023027"/>
    </source>
</evidence>
<accession>A0A7S2U8U1</accession>
<dbReference type="Gene3D" id="3.90.25.10">
    <property type="entry name" value="UDP-galactose 4-epimerase, domain 1"/>
    <property type="match status" value="1"/>
</dbReference>
<organism evidence="6">
    <name type="scientific">Attheya septentrionalis</name>
    <dbReference type="NCBI Taxonomy" id="420275"/>
    <lineage>
        <taxon>Eukaryota</taxon>
        <taxon>Sar</taxon>
        <taxon>Stramenopiles</taxon>
        <taxon>Ochrophyta</taxon>
        <taxon>Bacillariophyta</taxon>
        <taxon>Coscinodiscophyceae</taxon>
        <taxon>Chaetocerotophycidae</taxon>
        <taxon>Chaetocerotales</taxon>
        <taxon>Attheyaceae</taxon>
        <taxon>Attheya</taxon>
    </lineage>
</organism>
<feature type="compositionally biased region" description="Acidic residues" evidence="3">
    <location>
        <begin position="1024"/>
        <end position="1034"/>
    </location>
</feature>